<keyword evidence="2" id="KW-0238">DNA-binding</keyword>
<gene>
    <name evidence="6" type="ORF">E1757_25040</name>
</gene>
<dbReference type="AlphaFoldDB" id="A0A4R5KHD5"/>
<organism evidence="6 7">
    <name type="scientific">Paenibacillus piri</name>
    <dbReference type="NCBI Taxonomy" id="2547395"/>
    <lineage>
        <taxon>Bacteria</taxon>
        <taxon>Bacillati</taxon>
        <taxon>Bacillota</taxon>
        <taxon>Bacilli</taxon>
        <taxon>Bacillales</taxon>
        <taxon>Paenibacillaceae</taxon>
        <taxon>Paenibacillus</taxon>
    </lineage>
</organism>
<keyword evidence="1" id="KW-0805">Transcription regulation</keyword>
<dbReference type="InterPro" id="IPR018060">
    <property type="entry name" value="HTH_AraC"/>
</dbReference>
<evidence type="ECO:0000313" key="6">
    <source>
        <dbReference type="EMBL" id="TDF94158.1"/>
    </source>
</evidence>
<reference evidence="6 7" key="1">
    <citation type="submission" date="2019-03" db="EMBL/GenBank/DDBJ databases">
        <title>This is whole genome sequence of Paenibacillus sp MS74 strain.</title>
        <authorList>
            <person name="Trinh H.N."/>
        </authorList>
    </citation>
    <scope>NUCLEOTIDE SEQUENCE [LARGE SCALE GENOMIC DNA]</scope>
    <source>
        <strain evidence="6 7">MS74</strain>
    </source>
</reference>
<name>A0A4R5KHD5_9BACL</name>
<keyword evidence="7" id="KW-1185">Reference proteome</keyword>
<dbReference type="PANTHER" id="PTHR43280">
    <property type="entry name" value="ARAC-FAMILY TRANSCRIPTIONAL REGULATOR"/>
    <property type="match status" value="1"/>
</dbReference>
<dbReference type="SMART" id="SM00342">
    <property type="entry name" value="HTH_ARAC"/>
    <property type="match status" value="1"/>
</dbReference>
<dbReference type="PROSITE" id="PS01124">
    <property type="entry name" value="HTH_ARAC_FAMILY_2"/>
    <property type="match status" value="1"/>
</dbReference>
<accession>A0A4R5KHD5</accession>
<evidence type="ECO:0000256" key="4">
    <source>
        <dbReference type="SAM" id="Phobius"/>
    </source>
</evidence>
<dbReference type="PROSITE" id="PS00041">
    <property type="entry name" value="HTH_ARAC_FAMILY_1"/>
    <property type="match status" value="1"/>
</dbReference>
<evidence type="ECO:0000313" key="7">
    <source>
        <dbReference type="Proteomes" id="UP000295636"/>
    </source>
</evidence>
<keyword evidence="4" id="KW-0812">Transmembrane</keyword>
<evidence type="ECO:0000259" key="5">
    <source>
        <dbReference type="PROSITE" id="PS01124"/>
    </source>
</evidence>
<dbReference type="PANTHER" id="PTHR43280:SF2">
    <property type="entry name" value="HTH-TYPE TRANSCRIPTIONAL REGULATOR EXSA"/>
    <property type="match status" value="1"/>
</dbReference>
<evidence type="ECO:0000256" key="1">
    <source>
        <dbReference type="ARBA" id="ARBA00023015"/>
    </source>
</evidence>
<evidence type="ECO:0000256" key="2">
    <source>
        <dbReference type="ARBA" id="ARBA00023125"/>
    </source>
</evidence>
<keyword evidence="4" id="KW-1133">Transmembrane helix</keyword>
<dbReference type="GO" id="GO:0003700">
    <property type="term" value="F:DNA-binding transcription factor activity"/>
    <property type="evidence" value="ECO:0007669"/>
    <property type="project" value="InterPro"/>
</dbReference>
<keyword evidence="4" id="KW-0472">Membrane</keyword>
<dbReference type="Gene3D" id="1.10.10.60">
    <property type="entry name" value="Homeodomain-like"/>
    <property type="match status" value="2"/>
</dbReference>
<keyword evidence="3" id="KW-0804">Transcription</keyword>
<comment type="caution">
    <text evidence="6">The sequence shown here is derived from an EMBL/GenBank/DDBJ whole genome shotgun (WGS) entry which is preliminary data.</text>
</comment>
<dbReference type="Proteomes" id="UP000295636">
    <property type="component" value="Unassembled WGS sequence"/>
</dbReference>
<dbReference type="SUPFAM" id="SSF46689">
    <property type="entry name" value="Homeodomain-like"/>
    <property type="match status" value="2"/>
</dbReference>
<feature type="transmembrane region" description="Helical" evidence="4">
    <location>
        <begin position="29"/>
        <end position="51"/>
    </location>
</feature>
<evidence type="ECO:0000256" key="3">
    <source>
        <dbReference type="ARBA" id="ARBA00023163"/>
    </source>
</evidence>
<proteinExistence type="predicted"/>
<dbReference type="Pfam" id="PF17853">
    <property type="entry name" value="GGDEF_2"/>
    <property type="match status" value="1"/>
</dbReference>
<sequence length="778" mass="89118">MCTPMRKFLEFIRGTFFSLLPRANYLRRLIWFGCLTVSIPIIIAGSVYYHFSVVKLTDQFKENNKGALLLVKDRMENVLANVEQESLKISVNASIKENIGKPGFRTEWFQHMAIQEMLQVHKNSFSLIDDIVFYEGLSGVVITNNYGYVLLDKYKEGDDIQTALNMQTPAAWSYLPQAQKNGYISYIRRIPDKPADQPQGVVIIQVKKEQLKKDMTNYSTYSNNQSLFILDSNNRIMLHSAIGDASGPSDEYTIGLNEVLNTDASAGQYVIKANNGRSYIGLFQKTLLGRTYISLLPENELLQQVGWIRWLTFCSVLVFLLIGMLLSFFASRLVYNPIVNLIKYGENLQSGQAVKQKGNEIEFIRSCLGYLNEQAVALESYMQKTKPNLRERLLKKLLKGTAGNRHSLHKECAEYQIPVSGSIVVLITIVENLFKEKRFMLNEGAIVLFAVMNVTQELLVKSPMDGFVVEENEKESVTILHFNENIPREQVLEMTRAFAEEIQNAMNQYLSFAVSSGIGGIYSEINRLSDSYKEAQEALQYRIFNESQTILFYDEIEHSPAHSAFFYPRQHEKVIIAALSRGELIYAEQGLEQFARTVRLSESYNTIYQCYHVLLSSIIQALEEEGPGVIDSLEDNWFDQLKARQTAREIYEWFIEIIFPLYQQITGDFRKKSVKIAIQKVCKHIRENPGANHSLIESADLIGMSPSYLSRMFKKEVGVSFIEYLMEYKVEKAKQALQDTDLSVMEIADAVGYSERNLIRAFQRYVGMSPKQYRVSRR</sequence>
<protein>
    <submittedName>
        <fullName evidence="6">AraC family transcriptional regulator</fullName>
    </submittedName>
</protein>
<feature type="transmembrane region" description="Helical" evidence="4">
    <location>
        <begin position="310"/>
        <end position="330"/>
    </location>
</feature>
<feature type="domain" description="HTH araC/xylS-type" evidence="5">
    <location>
        <begin position="679"/>
        <end position="776"/>
    </location>
</feature>
<dbReference type="InterPro" id="IPR018062">
    <property type="entry name" value="HTH_AraC-typ_CS"/>
</dbReference>
<dbReference type="InterPro" id="IPR009057">
    <property type="entry name" value="Homeodomain-like_sf"/>
</dbReference>
<dbReference type="EMBL" id="SMRT01000014">
    <property type="protein sequence ID" value="TDF94158.1"/>
    <property type="molecule type" value="Genomic_DNA"/>
</dbReference>
<dbReference type="GO" id="GO:0043565">
    <property type="term" value="F:sequence-specific DNA binding"/>
    <property type="evidence" value="ECO:0007669"/>
    <property type="project" value="InterPro"/>
</dbReference>
<dbReference type="Pfam" id="PF12833">
    <property type="entry name" value="HTH_18"/>
    <property type="match status" value="1"/>
</dbReference>
<dbReference type="InterPro" id="IPR041522">
    <property type="entry name" value="CdaR_GGDEF"/>
</dbReference>
<dbReference type="OrthoDB" id="1975037at2"/>